<feature type="transmembrane region" description="Helical" evidence="1">
    <location>
        <begin position="12"/>
        <end position="36"/>
    </location>
</feature>
<organism evidence="2 3">
    <name type="scientific">Phototrophicus methaneseepsis</name>
    <dbReference type="NCBI Taxonomy" id="2710758"/>
    <lineage>
        <taxon>Bacteria</taxon>
        <taxon>Bacillati</taxon>
        <taxon>Chloroflexota</taxon>
        <taxon>Candidatus Thermofontia</taxon>
        <taxon>Phototrophicales</taxon>
        <taxon>Phototrophicaceae</taxon>
        <taxon>Phototrophicus</taxon>
    </lineage>
</organism>
<keyword evidence="1" id="KW-0812">Transmembrane</keyword>
<accession>A0A7S8EA44</accession>
<evidence type="ECO:0000313" key="2">
    <source>
        <dbReference type="EMBL" id="QPC83147.1"/>
    </source>
</evidence>
<gene>
    <name evidence="2" type="ORF">G4Y79_01875</name>
</gene>
<keyword evidence="1" id="KW-0472">Membrane</keyword>
<proteinExistence type="predicted"/>
<dbReference type="InterPro" id="IPR044020">
    <property type="entry name" value="DUF5676"/>
</dbReference>
<keyword evidence="3" id="KW-1185">Reference proteome</keyword>
<dbReference type="Pfam" id="PF18926">
    <property type="entry name" value="DUF5676"/>
    <property type="match status" value="1"/>
</dbReference>
<evidence type="ECO:0000256" key="1">
    <source>
        <dbReference type="SAM" id="Phobius"/>
    </source>
</evidence>
<name>A0A7S8EA44_9CHLR</name>
<feature type="transmembrane region" description="Helical" evidence="1">
    <location>
        <begin position="56"/>
        <end position="81"/>
    </location>
</feature>
<sequence length="95" mass="10944">MKTSSFWPIAWTLAVFTAVVFVLDVSLGLLFPNWWVMQHFWETILPGFTFVSWETFFIGLIESFAGGFLTAVLFVPIYNVFVHRTSQEEQTVKSS</sequence>
<dbReference type="EMBL" id="CP062983">
    <property type="protein sequence ID" value="QPC83147.1"/>
    <property type="molecule type" value="Genomic_DNA"/>
</dbReference>
<evidence type="ECO:0000313" key="3">
    <source>
        <dbReference type="Proteomes" id="UP000594468"/>
    </source>
</evidence>
<dbReference type="Proteomes" id="UP000594468">
    <property type="component" value="Chromosome"/>
</dbReference>
<dbReference type="RefSeq" id="WP_195171216.1">
    <property type="nucleotide sequence ID" value="NZ_CP062983.1"/>
</dbReference>
<keyword evidence="1" id="KW-1133">Transmembrane helix</keyword>
<protein>
    <submittedName>
        <fullName evidence="2">Uncharacterized protein</fullName>
    </submittedName>
</protein>
<dbReference type="AlphaFoldDB" id="A0A7S8EA44"/>
<dbReference type="KEGG" id="pmet:G4Y79_01875"/>
<reference evidence="2 3" key="1">
    <citation type="submission" date="2020-02" db="EMBL/GenBank/DDBJ databases">
        <authorList>
            <person name="Zheng R.K."/>
            <person name="Sun C.M."/>
        </authorList>
    </citation>
    <scope>NUCLEOTIDE SEQUENCE [LARGE SCALE GENOMIC DNA]</scope>
    <source>
        <strain evidence="3">rifampicinis</strain>
    </source>
</reference>